<comment type="subcellular location">
    <subcellularLocation>
        <location evidence="2">Membrane</location>
        <topology evidence="2">Peripheral membrane protein</topology>
    </subcellularLocation>
</comment>
<evidence type="ECO:0000259" key="15">
    <source>
        <dbReference type="Pfam" id="PF07992"/>
    </source>
</evidence>
<evidence type="ECO:0000256" key="6">
    <source>
        <dbReference type="ARBA" id="ARBA00022827"/>
    </source>
</evidence>
<dbReference type="GO" id="GO:0000166">
    <property type="term" value="F:nucleotide binding"/>
    <property type="evidence" value="ECO:0007669"/>
    <property type="project" value="UniProtKB-KW"/>
</dbReference>
<keyword evidence="7" id="KW-0560">Oxidoreductase</keyword>
<name>A0A1E5QM78_9CYAN</name>
<dbReference type="FunFam" id="3.50.50.100:FF:000017">
    <property type="entry name" value="Sulfide-quinone reductase"/>
    <property type="match status" value="1"/>
</dbReference>
<dbReference type="SUPFAM" id="SSF51905">
    <property type="entry name" value="FAD/NAD(P)-binding domain"/>
    <property type="match status" value="2"/>
</dbReference>
<dbReference type="PANTHER" id="PTHR43755">
    <property type="match status" value="1"/>
</dbReference>
<dbReference type="InterPro" id="IPR036188">
    <property type="entry name" value="FAD/NAD-bd_sf"/>
</dbReference>
<dbReference type="GO" id="GO:0016020">
    <property type="term" value="C:membrane"/>
    <property type="evidence" value="ECO:0007669"/>
    <property type="project" value="UniProtKB-SubCell"/>
</dbReference>
<dbReference type="PANTHER" id="PTHR43755:SF1">
    <property type="entry name" value="FAD-DEPENDENT PYRIDINE NUCLEOTIDE-DISULPHIDE OXIDOREDUCTASE"/>
    <property type="match status" value="1"/>
</dbReference>
<evidence type="ECO:0000313" key="16">
    <source>
        <dbReference type="EMBL" id="OEJ75711.1"/>
    </source>
</evidence>
<dbReference type="Gene3D" id="3.50.50.100">
    <property type="match status" value="1"/>
</dbReference>
<evidence type="ECO:0000256" key="8">
    <source>
        <dbReference type="ARBA" id="ARBA00023136"/>
    </source>
</evidence>
<evidence type="ECO:0000256" key="11">
    <source>
        <dbReference type="ARBA" id="ARBA00060891"/>
    </source>
</evidence>
<evidence type="ECO:0000256" key="5">
    <source>
        <dbReference type="ARBA" id="ARBA00022741"/>
    </source>
</evidence>
<dbReference type="RefSeq" id="WP_069966658.1">
    <property type="nucleotide sequence ID" value="NZ_CM124774.1"/>
</dbReference>
<comment type="catalytic activity">
    <reaction evidence="9">
        <text>n a quinone + n hydrogen sulfide + n H(+) = polysulfur(n-2) + n a quinol</text>
        <dbReference type="Rhea" id="RHEA:30239"/>
        <dbReference type="Rhea" id="RHEA-COMP:19475"/>
        <dbReference type="ChEBI" id="CHEBI:15378"/>
        <dbReference type="ChEBI" id="CHEBI:17909"/>
        <dbReference type="ChEBI" id="CHEBI:24646"/>
        <dbReference type="ChEBI" id="CHEBI:29919"/>
        <dbReference type="ChEBI" id="CHEBI:132124"/>
        <dbReference type="EC" id="1.8.5.4"/>
    </reaction>
</comment>
<keyword evidence="6" id="KW-0274">FAD</keyword>
<sequence length="447" mass="48239">MAHIVIIGAGLGGLPTAYELRHLLPPHHQITLISDSPTFTFIPSLPWVALGFKPLESIQLSLEACLRPLGIQWICGKVTAIEPQVQRVSVGEQTLNYDYLAIATGVELALDALPGLGPDSGYSQSVCNPPHALAARRAWQQFLQKPGPLVVGAVPGASCLGPAYEFALLADYQLRKLGLRDAVPITFVTPEPYVGHLGIGEMANSAELVSQAMVKRGIEAIANTAITALERDSRSVRAASPPENPCGNRIHLSNGRSLPFSYTMLLPPFRGPQFLKAIPKLTDSNGFIPVLPTHQHPHYDSIYAVGTIVQLSPADRTPLPLGVPKTGQMTEAMAMAVAHNIAIALNELDAQPVTPTLTATCFADFGNTGILFVADPVLPDPLTGKRRQAKAFQGPWVSWSKTAFEQYFLAKMRWGSAVPWFERLGLQLFGLSLVEPLPPALLEIQNL</sequence>
<reference evidence="16" key="1">
    <citation type="submission" date="2016-09" db="EMBL/GenBank/DDBJ databases">
        <title>Draft genome of thermotolerant cyanobacterium Desertifilum sp. strain IPPAS B-1220.</title>
        <authorList>
            <person name="Sinetova M.A."/>
            <person name="Bolakhan K."/>
            <person name="Zayadan B.K."/>
            <person name="Mironov K.S."/>
            <person name="Ustinova V."/>
            <person name="Kupriyanova E.V."/>
            <person name="Sidorov R.A."/>
            <person name="Skrypnik A.N."/>
            <person name="Gogoleva N.E."/>
            <person name="Gogolev Y.V."/>
            <person name="Los D.A."/>
        </authorList>
    </citation>
    <scope>NUCLEOTIDE SEQUENCE [LARGE SCALE GENOMIC DNA]</scope>
    <source>
        <strain evidence="16">IPPAS B-1220</strain>
    </source>
</reference>
<evidence type="ECO:0000256" key="2">
    <source>
        <dbReference type="ARBA" id="ARBA00004170"/>
    </source>
</evidence>
<evidence type="ECO:0000256" key="1">
    <source>
        <dbReference type="ARBA" id="ARBA00001974"/>
    </source>
</evidence>
<evidence type="ECO:0000256" key="3">
    <source>
        <dbReference type="ARBA" id="ARBA00022630"/>
    </source>
</evidence>
<comment type="caution">
    <text evidence="16">The sequence shown here is derived from an EMBL/GenBank/DDBJ whole genome shotgun (WGS) entry which is preliminary data.</text>
</comment>
<evidence type="ECO:0000256" key="12">
    <source>
        <dbReference type="ARBA" id="ARBA00066453"/>
    </source>
</evidence>
<keyword evidence="5" id="KW-0547">Nucleotide-binding</keyword>
<organism evidence="16">
    <name type="scientific">Desertifilum tharense IPPAS B-1220</name>
    <dbReference type="NCBI Taxonomy" id="1781255"/>
    <lineage>
        <taxon>Bacteria</taxon>
        <taxon>Bacillati</taxon>
        <taxon>Cyanobacteriota</taxon>
        <taxon>Cyanophyceae</taxon>
        <taxon>Desertifilales</taxon>
        <taxon>Desertifilaceae</taxon>
        <taxon>Desertifilum</taxon>
    </lineage>
</organism>
<dbReference type="GO" id="GO:0070224">
    <property type="term" value="F:sulfide:quinone oxidoreductase activity"/>
    <property type="evidence" value="ECO:0007669"/>
    <property type="project" value="UniProtKB-EC"/>
</dbReference>
<keyword evidence="4" id="KW-0874">Quinone</keyword>
<keyword evidence="8" id="KW-0472">Membrane</keyword>
<evidence type="ECO:0000256" key="13">
    <source>
        <dbReference type="ARBA" id="ARBA00071264"/>
    </source>
</evidence>
<evidence type="ECO:0000256" key="4">
    <source>
        <dbReference type="ARBA" id="ARBA00022719"/>
    </source>
</evidence>
<accession>A0A1E5QM78</accession>
<comment type="function">
    <text evidence="10">Catalyzes the oxidation of hydrogen sulfide, with the help of a quinone. Consecutive reaction cycles lead to the accumulation of a polysulfide product on the active site Cys residues; these products are released when they exceed a critical length, typically as cyclooctasulfur.</text>
</comment>
<evidence type="ECO:0000256" key="7">
    <source>
        <dbReference type="ARBA" id="ARBA00023002"/>
    </source>
</evidence>
<dbReference type="GO" id="GO:0048038">
    <property type="term" value="F:quinone binding"/>
    <property type="evidence" value="ECO:0007669"/>
    <property type="project" value="UniProtKB-KW"/>
</dbReference>
<dbReference type="EMBL" id="MJGC01000045">
    <property type="protein sequence ID" value="OEJ75711.1"/>
    <property type="molecule type" value="Genomic_DNA"/>
</dbReference>
<dbReference type="InterPro" id="IPR023753">
    <property type="entry name" value="FAD/NAD-binding_dom"/>
</dbReference>
<proteinExistence type="inferred from homology"/>
<dbReference type="AlphaFoldDB" id="A0A1E5QM78"/>
<dbReference type="EC" id="1.8.5.4" evidence="12"/>
<evidence type="ECO:0000256" key="9">
    <source>
        <dbReference type="ARBA" id="ARBA00050821"/>
    </source>
</evidence>
<feature type="domain" description="FAD/NAD(P)-binding" evidence="15">
    <location>
        <begin position="3"/>
        <end position="309"/>
    </location>
</feature>
<keyword evidence="3" id="KW-0285">Flavoprotein</keyword>
<comment type="cofactor">
    <cofactor evidence="1">
        <name>FAD</name>
        <dbReference type="ChEBI" id="CHEBI:57692"/>
    </cofactor>
</comment>
<dbReference type="Pfam" id="PF07992">
    <property type="entry name" value="Pyr_redox_2"/>
    <property type="match status" value="1"/>
</dbReference>
<protein>
    <recommendedName>
        <fullName evidence="13">Sulfide-quinone reductase</fullName>
        <ecNumber evidence="12">1.8.5.4</ecNumber>
    </recommendedName>
    <alternativeName>
        <fullName evidence="14">Sulfide:quinone oxidoreductase</fullName>
    </alternativeName>
</protein>
<dbReference type="InterPro" id="IPR052541">
    <property type="entry name" value="SQRD"/>
</dbReference>
<dbReference type="OrthoDB" id="9805710at2"/>
<gene>
    <name evidence="16" type="ORF">BH720_08000</name>
</gene>
<comment type="similarity">
    <text evidence="11">Belongs to the SQRD family.</text>
</comment>
<dbReference type="STRING" id="1781255.BH720_08000"/>
<evidence type="ECO:0000256" key="10">
    <source>
        <dbReference type="ARBA" id="ARBA00054727"/>
    </source>
</evidence>
<evidence type="ECO:0000256" key="14">
    <source>
        <dbReference type="ARBA" id="ARBA00081101"/>
    </source>
</evidence>